<evidence type="ECO:0000313" key="2">
    <source>
        <dbReference type="EMBL" id="MFC0212721.1"/>
    </source>
</evidence>
<protein>
    <submittedName>
        <fullName evidence="2">Uncharacterized protein</fullName>
    </submittedName>
</protein>
<keyword evidence="3" id="KW-1185">Reference proteome</keyword>
<comment type="caution">
    <text evidence="2">The sequence shown here is derived from an EMBL/GenBank/DDBJ whole genome shotgun (WGS) entry which is preliminary data.</text>
</comment>
<feature type="region of interest" description="Disordered" evidence="1">
    <location>
        <begin position="46"/>
        <end position="88"/>
    </location>
</feature>
<accession>A0ABV6DJA1</accession>
<feature type="compositionally biased region" description="Polar residues" evidence="1">
    <location>
        <begin position="46"/>
        <end position="55"/>
    </location>
</feature>
<name>A0ABV6DJA1_9BACL</name>
<proteinExistence type="predicted"/>
<reference evidence="2 3" key="1">
    <citation type="submission" date="2024-09" db="EMBL/GenBank/DDBJ databases">
        <authorList>
            <person name="Sun Q."/>
            <person name="Mori K."/>
        </authorList>
    </citation>
    <scope>NUCLEOTIDE SEQUENCE [LARGE SCALE GENOMIC DNA]</scope>
    <source>
        <strain evidence="2 3">CCM 7759</strain>
    </source>
</reference>
<dbReference type="Proteomes" id="UP001589776">
    <property type="component" value="Unassembled WGS sequence"/>
</dbReference>
<dbReference type="EMBL" id="JBHLWN010000031">
    <property type="protein sequence ID" value="MFC0212721.1"/>
    <property type="molecule type" value="Genomic_DNA"/>
</dbReference>
<dbReference type="RefSeq" id="WP_377469925.1">
    <property type="nucleotide sequence ID" value="NZ_JBHLWN010000031.1"/>
</dbReference>
<evidence type="ECO:0000256" key="1">
    <source>
        <dbReference type="SAM" id="MobiDB-lite"/>
    </source>
</evidence>
<sequence length="271" mass="28327">MANKKTTNSKSKSKEVAKILTATLAASTIVAVLPGETFSSIAALTSNSANSNDATVEQEVYRDEPSGQSVGETVYSEGDAPTTPEPTVTDQVYVPVAPKPVVPVAVPKMTLAQSLAQVQQAATVEDMKAAIVLAELGLNLSGYQVLDEVDQNTVASKLVGNKPASGYADVRSLQKALGKAVFDAQHAAGLRQAVQAVNQSTSPDELKNALERPYLGLILVVYQDLSSEGKQAVAGQVLTSRPSGGYTDSAAIQEALNTAVKNQLSQQNDVK</sequence>
<evidence type="ECO:0000313" key="3">
    <source>
        <dbReference type="Proteomes" id="UP001589776"/>
    </source>
</evidence>
<gene>
    <name evidence="2" type="ORF">ACFFK0_09615</name>
</gene>
<organism evidence="2 3">
    <name type="scientific">Paenibacillus chartarius</name>
    <dbReference type="NCBI Taxonomy" id="747481"/>
    <lineage>
        <taxon>Bacteria</taxon>
        <taxon>Bacillati</taxon>
        <taxon>Bacillota</taxon>
        <taxon>Bacilli</taxon>
        <taxon>Bacillales</taxon>
        <taxon>Paenibacillaceae</taxon>
        <taxon>Paenibacillus</taxon>
    </lineage>
</organism>